<keyword evidence="2" id="KW-1185">Reference proteome</keyword>
<name>A0ABY5YIT5_9DEIO</name>
<evidence type="ECO:0000313" key="2">
    <source>
        <dbReference type="Proteomes" id="UP001060261"/>
    </source>
</evidence>
<sequence length="88" mass="9966">MTGLQWAVLQAYARTLPLGIERFRLRSLTYAQRPARMGVALVQAAALGYLKNGHLTLSGMRAAWVYLDVMARDMERAARERSRTGQRE</sequence>
<gene>
    <name evidence="1" type="ORF">N0D28_05140</name>
</gene>
<proteinExistence type="predicted"/>
<dbReference type="Proteomes" id="UP001060261">
    <property type="component" value="Chromosome"/>
</dbReference>
<accession>A0ABY5YIT5</accession>
<dbReference type="EMBL" id="CP104213">
    <property type="protein sequence ID" value="UWX65043.1"/>
    <property type="molecule type" value="Genomic_DNA"/>
</dbReference>
<organism evidence="1 2">
    <name type="scientific">Deinococcus rubellus</name>
    <dbReference type="NCBI Taxonomy" id="1889240"/>
    <lineage>
        <taxon>Bacteria</taxon>
        <taxon>Thermotogati</taxon>
        <taxon>Deinococcota</taxon>
        <taxon>Deinococci</taxon>
        <taxon>Deinococcales</taxon>
        <taxon>Deinococcaceae</taxon>
        <taxon>Deinococcus</taxon>
    </lineage>
</organism>
<protein>
    <submittedName>
        <fullName evidence="1">Uncharacterized protein</fullName>
    </submittedName>
</protein>
<reference evidence="1" key="1">
    <citation type="submission" date="2022-09" db="EMBL/GenBank/DDBJ databases">
        <title>genome sequence of Deinococcus rubellus.</title>
        <authorList>
            <person name="Srinivasan S."/>
        </authorList>
    </citation>
    <scope>NUCLEOTIDE SEQUENCE</scope>
    <source>
        <strain evidence="1">Ant6</strain>
    </source>
</reference>
<dbReference type="RefSeq" id="WP_260561301.1">
    <property type="nucleotide sequence ID" value="NZ_BAABEC010000191.1"/>
</dbReference>
<evidence type="ECO:0000313" key="1">
    <source>
        <dbReference type="EMBL" id="UWX65043.1"/>
    </source>
</evidence>